<sequence>MNAIHVSEMDNVATALEILKKNDVALGVTVLQDIRKGHKFATLAIKKGEPIIKYAAHIGIASCDIKAGEWVHIHNIESERGRGDTDSSVRDIKQKVYGQSAIAQNDKIYKLRGYRRSDGSFGFRNQILVIPSVHCANKVVESIANTITYSDGIKNDETNVVYVTHQHGCSELNYDARQTQGVLVGTGANPNVYSVLVVGLGCEGVPAKTVAEKIKERAPYKNVEYFTIQEVGGVGKSIEKGIQIVKKMLAEAMKMEKSEGDLSDVVLGTECGGSDSFSGLSANPSLGKASDMVIQHGGSVILAETTELIGAEHILASRAVNSTVKDAILQTIKGFEDSIIKSHADMRGANPSPGNIEGGLSSIEEKSLGCIYKAGNQPVVAVKGYAKQITDKGLTFMNTPGNDIEQLSGMVAGGCNICVFTTGLGTPTGSAITPTIKLASNSAVFQTMNDSIDLNAGTVIEGTKNLQEVGEEILDFIVAVSNGTLTKAEINRQNDFSIWRLATTV</sequence>
<evidence type="ECO:0000313" key="4">
    <source>
        <dbReference type="EMBL" id="SEJ84665.1"/>
    </source>
</evidence>
<gene>
    <name evidence="4" type="ORF">SAMN05660742_11973</name>
</gene>
<accession>A0A1H7CG75</accession>
<dbReference type="STRING" id="84035.SAMN05660742_11973"/>
<dbReference type="InterPro" id="IPR048332">
    <property type="entry name" value="GD_AH_C"/>
</dbReference>
<reference evidence="5" key="1">
    <citation type="submission" date="2016-10" db="EMBL/GenBank/DDBJ databases">
        <authorList>
            <person name="Varghese N."/>
            <person name="Submissions S."/>
        </authorList>
    </citation>
    <scope>NUCLEOTIDE SEQUENCE [LARGE SCALE GENOMIC DNA]</scope>
    <source>
        <strain evidence="5">DSM 2179</strain>
    </source>
</reference>
<dbReference type="GO" id="GO:0019698">
    <property type="term" value="P:D-galacturonate catabolic process"/>
    <property type="evidence" value="ECO:0007669"/>
    <property type="project" value="TreeGrafter"/>
</dbReference>
<dbReference type="EMBL" id="FNZK01000019">
    <property type="protein sequence ID" value="SEJ84665.1"/>
    <property type="molecule type" value="Genomic_DNA"/>
</dbReference>
<protein>
    <submittedName>
        <fullName evidence="4">Altronate dehydratase large subunit</fullName>
    </submittedName>
</protein>
<evidence type="ECO:0000256" key="1">
    <source>
        <dbReference type="ARBA" id="ARBA00010986"/>
    </source>
</evidence>
<comment type="similarity">
    <text evidence="1">Belongs to the UxaA family.</text>
</comment>
<dbReference type="InterPro" id="IPR007392">
    <property type="entry name" value="GD_AH_second"/>
</dbReference>
<dbReference type="Pfam" id="PF08666">
    <property type="entry name" value="SAF"/>
    <property type="match status" value="1"/>
</dbReference>
<evidence type="ECO:0000313" key="5">
    <source>
        <dbReference type="Proteomes" id="UP000199662"/>
    </source>
</evidence>
<organism evidence="4 5">
    <name type="scientific">Propionispira arboris</name>
    <dbReference type="NCBI Taxonomy" id="84035"/>
    <lineage>
        <taxon>Bacteria</taxon>
        <taxon>Bacillati</taxon>
        <taxon>Bacillota</taxon>
        <taxon>Negativicutes</taxon>
        <taxon>Selenomonadales</taxon>
        <taxon>Selenomonadaceae</taxon>
        <taxon>Propionispira</taxon>
    </lineage>
</organism>
<dbReference type="Proteomes" id="UP000199662">
    <property type="component" value="Unassembled WGS sequence"/>
</dbReference>
<keyword evidence="2" id="KW-0456">Lyase</keyword>
<name>A0A1H7CG75_9FIRM</name>
<dbReference type="InterPro" id="IPR052172">
    <property type="entry name" value="UxaA_altronate/galactarate_dh"/>
</dbReference>
<dbReference type="InterPro" id="IPR013974">
    <property type="entry name" value="SAF"/>
</dbReference>
<dbReference type="Gene3D" id="2.30.130.110">
    <property type="match status" value="1"/>
</dbReference>
<dbReference type="CDD" id="cd11613">
    <property type="entry name" value="SAF_AH_GD"/>
    <property type="match status" value="1"/>
</dbReference>
<evidence type="ECO:0000256" key="2">
    <source>
        <dbReference type="ARBA" id="ARBA00023239"/>
    </source>
</evidence>
<evidence type="ECO:0000259" key="3">
    <source>
        <dbReference type="SMART" id="SM00858"/>
    </source>
</evidence>
<dbReference type="SMART" id="SM00858">
    <property type="entry name" value="SAF"/>
    <property type="match status" value="1"/>
</dbReference>
<dbReference type="PANTHER" id="PTHR30536">
    <property type="entry name" value="ALTRONATE/GALACTARATE DEHYDRATASE"/>
    <property type="match status" value="1"/>
</dbReference>
<dbReference type="GO" id="GO:0016829">
    <property type="term" value="F:lyase activity"/>
    <property type="evidence" value="ECO:0007669"/>
    <property type="project" value="UniProtKB-KW"/>
</dbReference>
<keyword evidence="5" id="KW-1185">Reference proteome</keyword>
<dbReference type="InterPro" id="IPR044144">
    <property type="entry name" value="SAF_UxaA/GarD"/>
</dbReference>
<dbReference type="Pfam" id="PF20629">
    <property type="entry name" value="GD_AH_C"/>
    <property type="match status" value="1"/>
</dbReference>
<dbReference type="AlphaFoldDB" id="A0A1H7CG75"/>
<proteinExistence type="inferred from homology"/>
<dbReference type="Pfam" id="PF04295">
    <property type="entry name" value="GD_AH_second"/>
    <property type="match status" value="1"/>
</dbReference>
<feature type="domain" description="SAF" evidence="3">
    <location>
        <begin position="10"/>
        <end position="77"/>
    </location>
</feature>
<dbReference type="PANTHER" id="PTHR30536:SF5">
    <property type="entry name" value="ALTRONATE DEHYDRATASE"/>
    <property type="match status" value="1"/>
</dbReference>
<dbReference type="RefSeq" id="WP_091834221.1">
    <property type="nucleotide sequence ID" value="NZ_FNZK01000019.1"/>
</dbReference>